<dbReference type="Pfam" id="PF09523">
    <property type="entry name" value="DUF2390"/>
    <property type="match status" value="1"/>
</dbReference>
<dbReference type="NCBIfam" id="TIGR02444">
    <property type="entry name" value="TIGR02444 family protein"/>
    <property type="match status" value="1"/>
</dbReference>
<proteinExistence type="predicted"/>
<reference evidence="1" key="1">
    <citation type="submission" date="2021-03" db="EMBL/GenBank/DDBJ databases">
        <title>Legionella lytica PCM 2298.</title>
        <authorList>
            <person name="Koper P."/>
        </authorList>
    </citation>
    <scope>NUCLEOTIDE SEQUENCE</scope>
    <source>
        <strain evidence="1">PCM 2298</strain>
    </source>
</reference>
<sequence>MFNNSSVKPPENPFWQFSLTIYDDANIKEACHIFQNIDSANVNLVLFAYWLGYAVHDISHEEFTHACKSVSIWNKEITKNLRKIRIFLKEISENEWVKSYYSQMLTDEIISESYQQELLYNQVKHRLKERAIQNNAMSSQYLSWLFSDSGHELYEPLKIRIEHFIKIMSDKLNRIQKA</sequence>
<dbReference type="InterPro" id="IPR012659">
    <property type="entry name" value="CHP02444"/>
</dbReference>
<evidence type="ECO:0000313" key="2">
    <source>
        <dbReference type="Proteomes" id="UP001057474"/>
    </source>
</evidence>
<gene>
    <name evidence="1" type="ORF">J2N86_08810</name>
</gene>
<name>A0ABY4Y5B4_9GAMM</name>
<dbReference type="EMBL" id="CP071527">
    <property type="protein sequence ID" value="USQ12807.1"/>
    <property type="molecule type" value="Genomic_DNA"/>
</dbReference>
<accession>A0ABY4Y5B4</accession>
<keyword evidence="2" id="KW-1185">Reference proteome</keyword>
<organism evidence="1 2">
    <name type="scientific">Legionella lytica</name>
    <dbReference type="NCBI Taxonomy" id="96232"/>
    <lineage>
        <taxon>Bacteria</taxon>
        <taxon>Pseudomonadati</taxon>
        <taxon>Pseudomonadota</taxon>
        <taxon>Gammaproteobacteria</taxon>
        <taxon>Legionellales</taxon>
        <taxon>Legionellaceae</taxon>
        <taxon>Legionella</taxon>
    </lineage>
</organism>
<protein>
    <submittedName>
        <fullName evidence="1">TIGR02444 family protein</fullName>
    </submittedName>
</protein>
<dbReference type="Proteomes" id="UP001057474">
    <property type="component" value="Chromosome"/>
</dbReference>
<dbReference type="RefSeq" id="WP_252579022.1">
    <property type="nucleotide sequence ID" value="NZ_CP071527.1"/>
</dbReference>
<evidence type="ECO:0000313" key="1">
    <source>
        <dbReference type="EMBL" id="USQ12807.1"/>
    </source>
</evidence>